<dbReference type="EMBL" id="FOXX01000013">
    <property type="protein sequence ID" value="SFQ83781.1"/>
    <property type="molecule type" value="Genomic_DNA"/>
</dbReference>
<feature type="transmembrane region" description="Helical" evidence="1">
    <location>
        <begin position="105"/>
        <end position="132"/>
    </location>
</feature>
<dbReference type="PANTHER" id="PTHR37305:SF1">
    <property type="entry name" value="MEMBRANE PROTEIN"/>
    <property type="match status" value="1"/>
</dbReference>
<keyword evidence="1" id="KW-0812">Transmembrane</keyword>
<evidence type="ECO:0000313" key="2">
    <source>
        <dbReference type="EMBL" id="SFQ83781.1"/>
    </source>
</evidence>
<gene>
    <name evidence="2" type="ORF">SAMN02745910_04105</name>
</gene>
<sequence length="244" mass="27940">MVNLLYTEVLKLKRSYMFFISLLGAVAAPFITFVSTLVKQHKFSDQTFLFKAFFTDVNFYILMLIGVPIYGVITTYLFNREYAERTLKNLLTIPVSKVNLVFSKLLLLLLWILTLTLVSFLTATIFGFIANLDDFSIAVWLRSLIEFITGGLLLFSLSTPIILVTLLIRNYVAPIIMTIMITMVNVMIYGSEYSALYPWSAVEVITTGHFFKQYAAFLSYMSIFATSILCLILALFYFQRKDVQ</sequence>
<dbReference type="Pfam" id="PF12730">
    <property type="entry name" value="ABC2_membrane_4"/>
    <property type="match status" value="1"/>
</dbReference>
<feature type="transmembrane region" description="Helical" evidence="1">
    <location>
        <begin position="16"/>
        <end position="37"/>
    </location>
</feature>
<comment type="caution">
    <text evidence="2">The sequence shown here is derived from an EMBL/GenBank/DDBJ whole genome shotgun (WGS) entry which is preliminary data.</text>
</comment>
<keyword evidence="1" id="KW-1133">Transmembrane helix</keyword>
<reference evidence="2 3" key="1">
    <citation type="submission" date="2016-10" db="EMBL/GenBank/DDBJ databases">
        <authorList>
            <person name="Varghese N."/>
            <person name="Submissions S."/>
        </authorList>
    </citation>
    <scope>NUCLEOTIDE SEQUENCE [LARGE SCALE GENOMIC DNA]</scope>
    <source>
        <strain evidence="2 3">DSM 13796</strain>
    </source>
</reference>
<evidence type="ECO:0000313" key="3">
    <source>
        <dbReference type="Proteomes" id="UP000182762"/>
    </source>
</evidence>
<dbReference type="CDD" id="cd21809">
    <property type="entry name" value="ABC-2_lan_permease-like"/>
    <property type="match status" value="1"/>
</dbReference>
<feature type="transmembrane region" description="Helical" evidence="1">
    <location>
        <begin position="217"/>
        <end position="238"/>
    </location>
</feature>
<feature type="transmembrane region" description="Helical" evidence="1">
    <location>
        <begin position="171"/>
        <end position="190"/>
    </location>
</feature>
<proteinExistence type="predicted"/>
<accession>A0A1I6BS81</accession>
<feature type="transmembrane region" description="Helical" evidence="1">
    <location>
        <begin position="57"/>
        <end position="78"/>
    </location>
</feature>
<evidence type="ECO:0000256" key="1">
    <source>
        <dbReference type="SAM" id="Phobius"/>
    </source>
</evidence>
<dbReference type="Proteomes" id="UP000182762">
    <property type="component" value="Unassembled WGS sequence"/>
</dbReference>
<name>A0A1I6BS81_9BACI</name>
<keyword evidence="3" id="KW-1185">Reference proteome</keyword>
<feature type="transmembrane region" description="Helical" evidence="1">
    <location>
        <begin position="144"/>
        <end position="164"/>
    </location>
</feature>
<keyword evidence="1" id="KW-0472">Membrane</keyword>
<dbReference type="PANTHER" id="PTHR37305">
    <property type="entry name" value="INTEGRAL MEMBRANE PROTEIN-RELATED"/>
    <property type="match status" value="1"/>
</dbReference>
<protein>
    <submittedName>
        <fullName evidence="2">Bacitracin transport system permease protein</fullName>
    </submittedName>
</protein>
<organism evidence="2 3">
    <name type="scientific">Priestia endophytica DSM 13796</name>
    <dbReference type="NCBI Taxonomy" id="1121089"/>
    <lineage>
        <taxon>Bacteria</taxon>
        <taxon>Bacillati</taxon>
        <taxon>Bacillota</taxon>
        <taxon>Bacilli</taxon>
        <taxon>Bacillales</taxon>
        <taxon>Bacillaceae</taxon>
        <taxon>Priestia</taxon>
    </lineage>
</organism>